<dbReference type="GO" id="GO:0005737">
    <property type="term" value="C:cytoplasm"/>
    <property type="evidence" value="ECO:0007669"/>
    <property type="project" value="TreeGrafter"/>
</dbReference>
<dbReference type="InterPro" id="IPR051064">
    <property type="entry name" value="SEC14/CRAL-TRIO_domain"/>
</dbReference>
<dbReference type="InterPro" id="IPR036598">
    <property type="entry name" value="GOLD_dom_sf"/>
</dbReference>
<evidence type="ECO:0000259" key="1">
    <source>
        <dbReference type="PROSITE" id="PS50191"/>
    </source>
</evidence>
<dbReference type="SUPFAM" id="SSF101576">
    <property type="entry name" value="Supernatant protein factor (SPF), C-terminal domain"/>
    <property type="match status" value="1"/>
</dbReference>
<reference evidence="2" key="2">
    <citation type="submission" date="2019-06" db="EMBL/GenBank/DDBJ databases">
        <title>Genomics analysis of Aphanomyces spp. identifies a new class of oomycete effector associated with host adaptation.</title>
        <authorList>
            <person name="Gaulin E."/>
        </authorList>
    </citation>
    <scope>NUCLEOTIDE SEQUENCE</scope>
    <source>
        <strain evidence="2">CBS 578.67</strain>
    </source>
</reference>
<dbReference type="EMBL" id="CAADRA010005211">
    <property type="protein sequence ID" value="VFT87081.1"/>
    <property type="molecule type" value="Genomic_DNA"/>
</dbReference>
<dbReference type="AlphaFoldDB" id="A0A485KPS6"/>
<evidence type="ECO:0000313" key="2">
    <source>
        <dbReference type="EMBL" id="KAF0699240.1"/>
    </source>
</evidence>
<keyword evidence="4" id="KW-1185">Reference proteome</keyword>
<reference evidence="3 4" key="1">
    <citation type="submission" date="2019-03" db="EMBL/GenBank/DDBJ databases">
        <authorList>
            <person name="Gaulin E."/>
            <person name="Dumas B."/>
        </authorList>
    </citation>
    <scope>NUCLEOTIDE SEQUENCE [LARGE SCALE GENOMIC DNA]</scope>
    <source>
        <strain evidence="3">CBS 568.67</strain>
    </source>
</reference>
<proteinExistence type="predicted"/>
<feature type="domain" description="CRAL-TRIO" evidence="1">
    <location>
        <begin position="82"/>
        <end position="265"/>
    </location>
</feature>
<evidence type="ECO:0000313" key="3">
    <source>
        <dbReference type="EMBL" id="VFT87081.1"/>
    </source>
</evidence>
<dbReference type="CDD" id="cd00170">
    <property type="entry name" value="SEC14"/>
    <property type="match status" value="1"/>
</dbReference>
<dbReference type="SMART" id="SM00516">
    <property type="entry name" value="SEC14"/>
    <property type="match status" value="1"/>
</dbReference>
<dbReference type="PANTHER" id="PTHR23324">
    <property type="entry name" value="SEC14 RELATED PROTEIN"/>
    <property type="match status" value="1"/>
</dbReference>
<protein>
    <submittedName>
        <fullName evidence="3">Aste57867_10205 protein</fullName>
    </submittedName>
</protein>
<dbReference type="Pfam" id="PF00650">
    <property type="entry name" value="CRAL_TRIO"/>
    <property type="match status" value="1"/>
</dbReference>
<dbReference type="PROSITE" id="PS50191">
    <property type="entry name" value="CRAL_TRIO"/>
    <property type="match status" value="1"/>
</dbReference>
<dbReference type="Proteomes" id="UP000332933">
    <property type="component" value="Unassembled WGS sequence"/>
</dbReference>
<sequence>MTDTGHSGGNLDALLQQHKDMIESLRGKLQDVLTPEYDDDLWLLRFILSNGTSDAAEEPCRFTIEWRKQRAAVLAKIKAGDDPPLHKEVTKFQVAAAHKSTSLGEPIFIVRIGLSNPRALMDAIPFDDVVEYYMLSREALAVQCDAESRKQRTLIKMLSVLDFTGFSVMRGHDSRFSQVLGTTSKLSEKMYPQLLGRTVFVNCPSVFQWVFKLIRPLMSQRAVAKMVMCPGAHSGKPLSACPYVAHAIGVQAIPTFLGGTCNCHGGCCIRGVPNSQTTPNNGVDADGLTSISIGARATETIEVPVGKGMQVKYHLVAQGKPLDVRVSVVNDAGADAAVLMERPTMQQNDGPVTGTWTIPSDGTLRLTIDNRHALLRARSIKFKLDVVDGKQM</sequence>
<dbReference type="Gene3D" id="3.40.525.10">
    <property type="entry name" value="CRAL-TRIO lipid binding domain"/>
    <property type="match status" value="1"/>
</dbReference>
<accession>A0A485KPS6</accession>
<organism evidence="3 4">
    <name type="scientific">Aphanomyces stellatus</name>
    <dbReference type="NCBI Taxonomy" id="120398"/>
    <lineage>
        <taxon>Eukaryota</taxon>
        <taxon>Sar</taxon>
        <taxon>Stramenopiles</taxon>
        <taxon>Oomycota</taxon>
        <taxon>Saprolegniomycetes</taxon>
        <taxon>Saprolegniales</taxon>
        <taxon>Verrucalvaceae</taxon>
        <taxon>Aphanomyces</taxon>
    </lineage>
</organism>
<dbReference type="SUPFAM" id="SSF52087">
    <property type="entry name" value="CRAL/TRIO domain"/>
    <property type="match status" value="1"/>
</dbReference>
<dbReference type="Gene3D" id="2.60.120.680">
    <property type="entry name" value="GOLD domain"/>
    <property type="match status" value="1"/>
</dbReference>
<dbReference type="InterPro" id="IPR001251">
    <property type="entry name" value="CRAL-TRIO_dom"/>
</dbReference>
<gene>
    <name evidence="3" type="primary">Aste57867_10205</name>
    <name evidence="2" type="ORF">As57867_010166</name>
    <name evidence="3" type="ORF">ASTE57867_10205</name>
</gene>
<name>A0A485KPS6_9STRA</name>
<dbReference type="EMBL" id="VJMH01005190">
    <property type="protein sequence ID" value="KAF0699240.1"/>
    <property type="molecule type" value="Genomic_DNA"/>
</dbReference>
<dbReference type="OrthoDB" id="73007at2759"/>
<dbReference type="PANTHER" id="PTHR23324:SF83">
    <property type="entry name" value="SEC14-LIKE PROTEIN 2"/>
    <property type="match status" value="1"/>
</dbReference>
<dbReference type="InterPro" id="IPR036865">
    <property type="entry name" value="CRAL-TRIO_dom_sf"/>
</dbReference>
<evidence type="ECO:0000313" key="4">
    <source>
        <dbReference type="Proteomes" id="UP000332933"/>
    </source>
</evidence>